<dbReference type="EMBL" id="CP071518">
    <property type="protein sequence ID" value="QSX80051.1"/>
    <property type="molecule type" value="Genomic_DNA"/>
</dbReference>
<sequence length="122" mass="14086">MLKENILQLKADWRFEESEAPRHYVIEPWLDGRRVGRAYGWFDPGELFVLEKIEIDPGQRSRGYGSAVIEQLRQKAREKGCREFVIQNVRSTNRRAISLYEAMGAKAVQTSAQLYSFVIAPP</sequence>
<proteinExistence type="predicted"/>
<dbReference type="GO" id="GO:0016747">
    <property type="term" value="F:acyltransferase activity, transferring groups other than amino-acyl groups"/>
    <property type="evidence" value="ECO:0007669"/>
    <property type="project" value="InterPro"/>
</dbReference>
<evidence type="ECO:0000313" key="2">
    <source>
        <dbReference type="EMBL" id="QSX80051.1"/>
    </source>
</evidence>
<dbReference type="CDD" id="cd04301">
    <property type="entry name" value="NAT_SF"/>
    <property type="match status" value="1"/>
</dbReference>
<dbReference type="AlphaFoldDB" id="A0A974Y281"/>
<protein>
    <submittedName>
        <fullName evidence="2">GNAT family N-acetyltransferase</fullName>
    </submittedName>
</protein>
<reference evidence="2 3" key="1">
    <citation type="submission" date="2021-03" db="EMBL/GenBank/DDBJ databases">
        <title>Lysobacter sp. nov. isolated from soil of gangwondo yeongwol, south Korea.</title>
        <authorList>
            <person name="Kim K.R."/>
            <person name="Kim K.H."/>
            <person name="Jeon C.O."/>
        </authorList>
    </citation>
    <scope>NUCLEOTIDE SEQUENCE [LARGE SCALE GENOMIC DNA]</scope>
    <source>
        <strain evidence="2 3">R19</strain>
    </source>
</reference>
<dbReference type="Gene3D" id="3.40.630.30">
    <property type="match status" value="1"/>
</dbReference>
<dbReference type="Proteomes" id="UP000639274">
    <property type="component" value="Chromosome"/>
</dbReference>
<evidence type="ECO:0000313" key="3">
    <source>
        <dbReference type="Proteomes" id="UP000639274"/>
    </source>
</evidence>
<dbReference type="KEGG" id="lsf:I8J32_011670"/>
<dbReference type="PROSITE" id="PS51186">
    <property type="entry name" value="GNAT"/>
    <property type="match status" value="1"/>
</dbReference>
<evidence type="ECO:0000259" key="1">
    <source>
        <dbReference type="PROSITE" id="PS51186"/>
    </source>
</evidence>
<gene>
    <name evidence="2" type="ORF">I8J32_011670</name>
</gene>
<dbReference type="InterPro" id="IPR000182">
    <property type="entry name" value="GNAT_dom"/>
</dbReference>
<accession>A0A974Y281</accession>
<dbReference type="Pfam" id="PF00583">
    <property type="entry name" value="Acetyltransf_1"/>
    <property type="match status" value="1"/>
</dbReference>
<name>A0A974Y281_9GAMM</name>
<feature type="domain" description="N-acetyltransferase" evidence="1">
    <location>
        <begin position="1"/>
        <end position="122"/>
    </location>
</feature>
<dbReference type="SUPFAM" id="SSF55729">
    <property type="entry name" value="Acyl-CoA N-acyltransferases (Nat)"/>
    <property type="match status" value="1"/>
</dbReference>
<keyword evidence="3" id="KW-1185">Reference proteome</keyword>
<organism evidence="2 3">
    <name type="scientific">Agrilutibacter solisilvae</name>
    <dbReference type="NCBI Taxonomy" id="2763317"/>
    <lineage>
        <taxon>Bacteria</taxon>
        <taxon>Pseudomonadati</taxon>
        <taxon>Pseudomonadota</taxon>
        <taxon>Gammaproteobacteria</taxon>
        <taxon>Lysobacterales</taxon>
        <taxon>Lysobacteraceae</taxon>
        <taxon>Agrilutibacter</taxon>
    </lineage>
</organism>
<dbReference type="InterPro" id="IPR016181">
    <property type="entry name" value="Acyl_CoA_acyltransferase"/>
</dbReference>